<name>A0A5M6DAB8_9BACT</name>
<dbReference type="SUPFAM" id="SSF56317">
    <property type="entry name" value="Carbon-nitrogen hydrolase"/>
    <property type="match status" value="1"/>
</dbReference>
<evidence type="ECO:0000256" key="3">
    <source>
        <dbReference type="SAM" id="SignalP"/>
    </source>
</evidence>
<proteinExistence type="predicted"/>
<dbReference type="PANTHER" id="PTHR43674:SF2">
    <property type="entry name" value="BETA-UREIDOPROPIONASE"/>
    <property type="match status" value="1"/>
</dbReference>
<dbReference type="PANTHER" id="PTHR43674">
    <property type="entry name" value="NITRILASE C965.09-RELATED"/>
    <property type="match status" value="1"/>
</dbReference>
<dbReference type="GO" id="GO:0016811">
    <property type="term" value="F:hydrolase activity, acting on carbon-nitrogen (but not peptide) bonds, in linear amides"/>
    <property type="evidence" value="ECO:0007669"/>
    <property type="project" value="UniProtKB-ARBA"/>
</dbReference>
<dbReference type="RefSeq" id="WP_150077292.1">
    <property type="nucleotide sequence ID" value="NZ_VWOX01000008.1"/>
</dbReference>
<evidence type="ECO:0000313" key="5">
    <source>
        <dbReference type="EMBL" id="KAA5542145.1"/>
    </source>
</evidence>
<dbReference type="Gene3D" id="2.60.120.260">
    <property type="entry name" value="Galactose-binding domain-like"/>
    <property type="match status" value="1"/>
</dbReference>
<reference evidence="5 6" key="1">
    <citation type="submission" date="2019-08" db="EMBL/GenBank/DDBJ databases">
        <authorList>
            <person name="Dhanesh K."/>
            <person name="Kumar G."/>
            <person name="Sasikala C."/>
            <person name="Venkata Ramana C."/>
        </authorList>
    </citation>
    <scope>NUCLEOTIDE SEQUENCE [LARGE SCALE GENOMIC DNA]</scope>
    <source>
        <strain evidence="5 6">JC645</strain>
    </source>
</reference>
<dbReference type="Gene3D" id="3.60.110.10">
    <property type="entry name" value="Carbon-nitrogen hydrolase"/>
    <property type="match status" value="1"/>
</dbReference>
<dbReference type="CDD" id="cd07197">
    <property type="entry name" value="nitrilase"/>
    <property type="match status" value="1"/>
</dbReference>
<dbReference type="PROSITE" id="PS50263">
    <property type="entry name" value="CN_HYDROLASE"/>
    <property type="match status" value="1"/>
</dbReference>
<dbReference type="EMBL" id="VWOX01000008">
    <property type="protein sequence ID" value="KAA5542145.1"/>
    <property type="molecule type" value="Genomic_DNA"/>
</dbReference>
<evidence type="ECO:0000313" key="6">
    <source>
        <dbReference type="Proteomes" id="UP000324479"/>
    </source>
</evidence>
<feature type="region of interest" description="Disordered" evidence="2">
    <location>
        <begin position="116"/>
        <end position="141"/>
    </location>
</feature>
<feature type="domain" description="CN hydrolase" evidence="4">
    <location>
        <begin position="193"/>
        <end position="419"/>
    </location>
</feature>
<comment type="caution">
    <text evidence="5">The sequence shown here is derived from an EMBL/GenBank/DDBJ whole genome shotgun (WGS) entry which is preliminary data.</text>
</comment>
<dbReference type="InterPro" id="IPR036526">
    <property type="entry name" value="C-N_Hydrolase_sf"/>
</dbReference>
<organism evidence="5 6">
    <name type="scientific">Roseiconus nitratireducens</name>
    <dbReference type="NCBI Taxonomy" id="2605748"/>
    <lineage>
        <taxon>Bacteria</taxon>
        <taxon>Pseudomonadati</taxon>
        <taxon>Planctomycetota</taxon>
        <taxon>Planctomycetia</taxon>
        <taxon>Pirellulales</taxon>
        <taxon>Pirellulaceae</taxon>
        <taxon>Roseiconus</taxon>
    </lineage>
</organism>
<dbReference type="AlphaFoldDB" id="A0A5M6DAB8"/>
<evidence type="ECO:0000256" key="2">
    <source>
        <dbReference type="SAM" id="MobiDB-lite"/>
    </source>
</evidence>
<keyword evidence="3" id="KW-0732">Signal</keyword>
<accession>A0A5M6DAB8</accession>
<dbReference type="InterPro" id="IPR003010">
    <property type="entry name" value="C-N_Hydrolase"/>
</dbReference>
<dbReference type="InterPro" id="IPR050345">
    <property type="entry name" value="Aliph_Amidase/BUP"/>
</dbReference>
<feature type="signal peptide" evidence="3">
    <location>
        <begin position="1"/>
        <end position="19"/>
    </location>
</feature>
<sequence>MKWGLLFAATVFCQSAAVAAHIKAPPGWTAVSPREEIRPQFAWEPGEASADGLLIIQADDRQGLSGSWNKTLPIQGGTTYRFAVNRKTDGIELPRRTAIARIIWLNDAGQKVRRARPSDLSYRSGERPRAEPEFPTVTSSEDGWDQLEGVYESPPDATQATIELHFRWGAPGSSVRWTLPTLTAAETRPPRPVRLATVHLRPTEGKTPKEKREQFAPLIAKAAQQDADLIVLPETLTYYGSGGTYADAAEPIPGPTSDYFAQLAKQHDTYIVAGLLERDRHLIYNVAVLLGPEGELIGKYRKVALPRGEIEGGIMPGHEYPVFNTRFGKVGMMVCYDGFFPEVARELSNRGAEVIAWPVWGCNPLLAAARACENHVCLVSSTYTDVSADWMLSAIYSRSGKVLARAETWGTVAIAEVDLNQPLHWQSLGDFRSQIPAHRPVLDPVE</sequence>
<keyword evidence="6" id="KW-1185">Reference proteome</keyword>
<dbReference type="Proteomes" id="UP000324479">
    <property type="component" value="Unassembled WGS sequence"/>
</dbReference>
<dbReference type="Pfam" id="PF00795">
    <property type="entry name" value="CN_hydrolase"/>
    <property type="match status" value="1"/>
</dbReference>
<keyword evidence="1 5" id="KW-0378">Hydrolase</keyword>
<evidence type="ECO:0000256" key="1">
    <source>
        <dbReference type="ARBA" id="ARBA00022801"/>
    </source>
</evidence>
<gene>
    <name evidence="5" type="ORF">FYK55_15155</name>
</gene>
<protein>
    <submittedName>
        <fullName evidence="5">Carbon-nitrogen hydrolase family protein</fullName>
    </submittedName>
</protein>
<evidence type="ECO:0000259" key="4">
    <source>
        <dbReference type="PROSITE" id="PS50263"/>
    </source>
</evidence>
<feature type="chain" id="PRO_5024290586" evidence="3">
    <location>
        <begin position="20"/>
        <end position="446"/>
    </location>
</feature>